<organism evidence="10 11">
    <name type="scientific">Cysteiniphilum litorale</name>
    <dbReference type="NCBI Taxonomy" id="2056700"/>
    <lineage>
        <taxon>Bacteria</taxon>
        <taxon>Pseudomonadati</taxon>
        <taxon>Pseudomonadota</taxon>
        <taxon>Gammaproteobacteria</taxon>
        <taxon>Thiotrichales</taxon>
        <taxon>Fastidiosibacteraceae</taxon>
        <taxon>Cysteiniphilum</taxon>
    </lineage>
</organism>
<dbReference type="GO" id="GO:1990107">
    <property type="term" value="F:thiazole synthase activity"/>
    <property type="evidence" value="ECO:0007669"/>
    <property type="project" value="UniProtKB-EC"/>
</dbReference>
<evidence type="ECO:0000313" key="10">
    <source>
        <dbReference type="EMBL" id="GGG05697.1"/>
    </source>
</evidence>
<feature type="active site" description="Schiff-base intermediate with DXP" evidence="8">
    <location>
        <position position="97"/>
    </location>
</feature>
<gene>
    <name evidence="8 10" type="primary">thiG</name>
    <name evidence="10" type="ORF">GCM10010995_24000</name>
</gene>
<dbReference type="InterPro" id="IPR033983">
    <property type="entry name" value="Thiazole_synthase_ThiG"/>
</dbReference>
<accession>A0A8J2Z6C9</accession>
<protein>
    <recommendedName>
        <fullName evidence="3 8">Thiazole synthase</fullName>
        <ecNumber evidence="3 8">2.8.1.10</ecNumber>
    </recommendedName>
</protein>
<evidence type="ECO:0000256" key="6">
    <source>
        <dbReference type="ARBA" id="ARBA00023270"/>
    </source>
</evidence>
<keyword evidence="6 8" id="KW-0704">Schiff base</keyword>
<keyword evidence="5 8" id="KW-0784">Thiamine biosynthesis</keyword>
<dbReference type="InterPro" id="IPR008867">
    <property type="entry name" value="ThiG"/>
</dbReference>
<keyword evidence="11" id="KW-1185">Reference proteome</keyword>
<evidence type="ECO:0000259" key="9">
    <source>
        <dbReference type="Pfam" id="PF05690"/>
    </source>
</evidence>
<comment type="subunit">
    <text evidence="8">Homotetramer. Forms heterodimers with either ThiH or ThiS.</text>
</comment>
<dbReference type="Proteomes" id="UP000636949">
    <property type="component" value="Unassembled WGS sequence"/>
</dbReference>
<comment type="function">
    <text evidence="1 8">Catalyzes the rearrangement of 1-deoxy-D-xylulose 5-phosphate (DXP) to produce the thiazole phosphate moiety of thiamine. Sulfur is provided by the thiocarboxylate moiety of the carrier protein ThiS. In vitro, sulfur can be provided by H(2)S.</text>
</comment>
<dbReference type="InterPro" id="IPR013785">
    <property type="entry name" value="Aldolase_TIM"/>
</dbReference>
<keyword evidence="4 8" id="KW-0808">Transferase</keyword>
<evidence type="ECO:0000256" key="4">
    <source>
        <dbReference type="ARBA" id="ARBA00022679"/>
    </source>
</evidence>
<dbReference type="GO" id="GO:0009229">
    <property type="term" value="P:thiamine diphosphate biosynthetic process"/>
    <property type="evidence" value="ECO:0007669"/>
    <property type="project" value="UniProtKB-UniRule"/>
</dbReference>
<evidence type="ECO:0000256" key="8">
    <source>
        <dbReference type="HAMAP-Rule" id="MF_00443"/>
    </source>
</evidence>
<comment type="pathway">
    <text evidence="2 8">Cofactor biosynthesis; thiamine diphosphate biosynthesis.</text>
</comment>
<evidence type="ECO:0000256" key="5">
    <source>
        <dbReference type="ARBA" id="ARBA00022977"/>
    </source>
</evidence>
<feature type="binding site" evidence="8">
    <location>
        <begin position="185"/>
        <end position="186"/>
    </location>
    <ligand>
        <name>1-deoxy-D-xylulose 5-phosphate</name>
        <dbReference type="ChEBI" id="CHEBI:57792"/>
    </ligand>
</feature>
<dbReference type="UniPathway" id="UPA00060"/>
<evidence type="ECO:0000256" key="1">
    <source>
        <dbReference type="ARBA" id="ARBA00002834"/>
    </source>
</evidence>
<dbReference type="CDD" id="cd04728">
    <property type="entry name" value="ThiG"/>
    <property type="match status" value="1"/>
</dbReference>
<feature type="binding site" evidence="8">
    <location>
        <begin position="207"/>
        <end position="208"/>
    </location>
    <ligand>
        <name>1-deoxy-D-xylulose 5-phosphate</name>
        <dbReference type="ChEBI" id="CHEBI:57792"/>
    </ligand>
</feature>
<dbReference type="PANTHER" id="PTHR34266">
    <property type="entry name" value="THIAZOLE SYNTHASE"/>
    <property type="match status" value="1"/>
</dbReference>
<dbReference type="RefSeq" id="WP_117003713.1">
    <property type="nucleotide sequence ID" value="NZ_BMJS01000037.1"/>
</dbReference>
<dbReference type="PANTHER" id="PTHR34266:SF2">
    <property type="entry name" value="THIAZOLE SYNTHASE"/>
    <property type="match status" value="1"/>
</dbReference>
<name>A0A8J2Z6C9_9GAMM</name>
<dbReference type="SUPFAM" id="SSF110399">
    <property type="entry name" value="ThiG-like"/>
    <property type="match status" value="1"/>
</dbReference>
<comment type="caution">
    <text evidence="10">The sequence shown here is derived from an EMBL/GenBank/DDBJ whole genome shotgun (WGS) entry which is preliminary data.</text>
</comment>
<comment type="similarity">
    <text evidence="8">Belongs to the ThiG family.</text>
</comment>
<comment type="subcellular location">
    <subcellularLocation>
        <location evidence="8">Cytoplasm</location>
    </subcellularLocation>
</comment>
<dbReference type="OrthoDB" id="9805935at2"/>
<dbReference type="HAMAP" id="MF_00443">
    <property type="entry name" value="ThiG"/>
    <property type="match status" value="1"/>
</dbReference>
<dbReference type="Pfam" id="PF05690">
    <property type="entry name" value="ThiG"/>
    <property type="match status" value="1"/>
</dbReference>
<dbReference type="GO" id="GO:0005737">
    <property type="term" value="C:cytoplasm"/>
    <property type="evidence" value="ECO:0007669"/>
    <property type="project" value="UniProtKB-SubCell"/>
</dbReference>
<dbReference type="Gene3D" id="3.20.20.70">
    <property type="entry name" value="Aldolase class I"/>
    <property type="match status" value="1"/>
</dbReference>
<feature type="binding site" evidence="8">
    <location>
        <position position="158"/>
    </location>
    <ligand>
        <name>1-deoxy-D-xylulose 5-phosphate</name>
        <dbReference type="ChEBI" id="CHEBI:57792"/>
    </ligand>
</feature>
<proteinExistence type="inferred from homology"/>
<sequence>MEQLQLYDMSLNSRMLLGTALYPSLESMCDAINASQTQMVTVALKRELHGGKNNFFWQSIQQSGCHVLPNTAGCKTADEALMIAKAARQIFNTDFIKLEVIGDNHTLQPNVFELVKAAKTLIDQGFKVLPYCTDDLIVCQQLVNLGCKVIMPLGSYIGSGQGIVNPSSFKLLRSRLKDITLIVDAGIGTPSDAVLAMELGFDGVLLNSAVALAENPPLMADAFRLAIESGRKAYLAKRMPQRELAQASTPLQDTPFWHQIN</sequence>
<feature type="domain" description="Thiazole synthase ThiG" evidence="9">
    <location>
        <begin position="6"/>
        <end position="250"/>
    </location>
</feature>
<comment type="catalytic activity">
    <reaction evidence="7 8">
        <text>[ThiS sulfur-carrier protein]-C-terminal-Gly-aminoethanethioate + 2-iminoacetate + 1-deoxy-D-xylulose 5-phosphate = [ThiS sulfur-carrier protein]-C-terminal Gly-Gly + 2-[(2R,5Z)-2-carboxy-4-methylthiazol-5(2H)-ylidene]ethyl phosphate + 2 H2O + H(+)</text>
        <dbReference type="Rhea" id="RHEA:26297"/>
        <dbReference type="Rhea" id="RHEA-COMP:12909"/>
        <dbReference type="Rhea" id="RHEA-COMP:19908"/>
        <dbReference type="ChEBI" id="CHEBI:15377"/>
        <dbReference type="ChEBI" id="CHEBI:15378"/>
        <dbReference type="ChEBI" id="CHEBI:57792"/>
        <dbReference type="ChEBI" id="CHEBI:62899"/>
        <dbReference type="ChEBI" id="CHEBI:77846"/>
        <dbReference type="ChEBI" id="CHEBI:90778"/>
        <dbReference type="ChEBI" id="CHEBI:232372"/>
        <dbReference type="EC" id="2.8.1.10"/>
    </reaction>
</comment>
<dbReference type="EC" id="2.8.1.10" evidence="3 8"/>
<dbReference type="EMBL" id="BMJS01000037">
    <property type="protein sequence ID" value="GGG05697.1"/>
    <property type="molecule type" value="Genomic_DNA"/>
</dbReference>
<reference evidence="10" key="1">
    <citation type="journal article" date="2014" name="Int. J. Syst. Evol. Microbiol.">
        <title>Complete genome sequence of Corynebacterium casei LMG S-19264T (=DSM 44701T), isolated from a smear-ripened cheese.</title>
        <authorList>
            <consortium name="US DOE Joint Genome Institute (JGI-PGF)"/>
            <person name="Walter F."/>
            <person name="Albersmeier A."/>
            <person name="Kalinowski J."/>
            <person name="Ruckert C."/>
        </authorList>
    </citation>
    <scope>NUCLEOTIDE SEQUENCE</scope>
    <source>
        <strain evidence="10">CGMCC 1.15758</strain>
    </source>
</reference>
<evidence type="ECO:0000256" key="7">
    <source>
        <dbReference type="ARBA" id="ARBA00049897"/>
    </source>
</evidence>
<evidence type="ECO:0000256" key="2">
    <source>
        <dbReference type="ARBA" id="ARBA00004948"/>
    </source>
</evidence>
<keyword evidence="8" id="KW-0963">Cytoplasm</keyword>
<reference evidence="10" key="2">
    <citation type="submission" date="2020-09" db="EMBL/GenBank/DDBJ databases">
        <authorList>
            <person name="Sun Q."/>
            <person name="Zhou Y."/>
        </authorList>
    </citation>
    <scope>NUCLEOTIDE SEQUENCE</scope>
    <source>
        <strain evidence="10">CGMCC 1.15758</strain>
    </source>
</reference>
<dbReference type="AlphaFoldDB" id="A0A8J2Z6C9"/>
<evidence type="ECO:0000313" key="11">
    <source>
        <dbReference type="Proteomes" id="UP000636949"/>
    </source>
</evidence>
<evidence type="ECO:0000256" key="3">
    <source>
        <dbReference type="ARBA" id="ARBA00011960"/>
    </source>
</evidence>